<gene>
    <name evidence="13" type="ORF">S40285_05011</name>
</gene>
<dbReference type="Pfam" id="PF22600">
    <property type="entry name" value="MTPAP-like_central"/>
    <property type="match status" value="1"/>
</dbReference>
<evidence type="ECO:0000256" key="1">
    <source>
        <dbReference type="ARBA" id="ARBA00001936"/>
    </source>
</evidence>
<evidence type="ECO:0000256" key="7">
    <source>
        <dbReference type="ARBA" id="ARBA00022679"/>
    </source>
</evidence>
<dbReference type="SUPFAM" id="SSF81301">
    <property type="entry name" value="Nucleotidyltransferase"/>
    <property type="match status" value="1"/>
</dbReference>
<evidence type="ECO:0000256" key="10">
    <source>
        <dbReference type="SAM" id="MobiDB-lite"/>
    </source>
</evidence>
<evidence type="ECO:0000259" key="11">
    <source>
        <dbReference type="Pfam" id="PF03828"/>
    </source>
</evidence>
<dbReference type="GO" id="GO:0031123">
    <property type="term" value="P:RNA 3'-end processing"/>
    <property type="evidence" value="ECO:0007669"/>
    <property type="project" value="TreeGrafter"/>
</dbReference>
<dbReference type="STRING" id="1283841.A0A084QFL0"/>
<evidence type="ECO:0000256" key="4">
    <source>
        <dbReference type="ARBA" id="ARBA00008593"/>
    </source>
</evidence>
<feature type="compositionally biased region" description="Basic residues" evidence="10">
    <location>
        <begin position="94"/>
        <end position="103"/>
    </location>
</feature>
<dbReference type="Gene3D" id="3.30.460.10">
    <property type="entry name" value="Beta Polymerase, domain 2"/>
    <property type="match status" value="1"/>
</dbReference>
<dbReference type="SUPFAM" id="SSF81631">
    <property type="entry name" value="PAP/OAS1 substrate-binding domain"/>
    <property type="match status" value="1"/>
</dbReference>
<evidence type="ECO:0000256" key="6">
    <source>
        <dbReference type="ARBA" id="ARBA00022490"/>
    </source>
</evidence>
<dbReference type="OMA" id="VELKCFG"/>
<dbReference type="GO" id="GO:0005737">
    <property type="term" value="C:cytoplasm"/>
    <property type="evidence" value="ECO:0007669"/>
    <property type="project" value="UniProtKB-SubCell"/>
</dbReference>
<feature type="region of interest" description="Disordered" evidence="10">
    <location>
        <begin position="71"/>
        <end position="142"/>
    </location>
</feature>
<feature type="compositionally biased region" description="Polar residues" evidence="10">
    <location>
        <begin position="954"/>
        <end position="972"/>
    </location>
</feature>
<dbReference type="PANTHER" id="PTHR12271:SF40">
    <property type="entry name" value="POLY(A) RNA POLYMERASE GLD2"/>
    <property type="match status" value="1"/>
</dbReference>
<proteinExistence type="inferred from homology"/>
<evidence type="ECO:0000313" key="13">
    <source>
        <dbReference type="EMBL" id="KFA62745.1"/>
    </source>
</evidence>
<reference evidence="13 14" key="1">
    <citation type="journal article" date="2014" name="BMC Genomics">
        <title>Comparative genome sequencing reveals chemotype-specific gene clusters in the toxigenic black mold Stachybotrys.</title>
        <authorList>
            <person name="Semeiks J."/>
            <person name="Borek D."/>
            <person name="Otwinowski Z."/>
            <person name="Grishin N.V."/>
        </authorList>
    </citation>
    <scope>NUCLEOTIDE SEQUENCE [LARGE SCALE GENOMIC DNA]</scope>
    <source>
        <strain evidence="13 14">IBT 40285</strain>
    </source>
</reference>
<feature type="region of interest" description="Disordered" evidence="10">
    <location>
        <begin position="157"/>
        <end position="219"/>
    </location>
</feature>
<accession>A0A084QFL0</accession>
<dbReference type="OrthoDB" id="407432at2759"/>
<dbReference type="Proteomes" id="UP000028524">
    <property type="component" value="Unassembled WGS sequence"/>
</dbReference>
<evidence type="ECO:0000256" key="5">
    <source>
        <dbReference type="ARBA" id="ARBA00012388"/>
    </source>
</evidence>
<comment type="cofactor">
    <cofactor evidence="1">
        <name>Mn(2+)</name>
        <dbReference type="ChEBI" id="CHEBI:29035"/>
    </cofactor>
</comment>
<feature type="domain" description="Poly(A) RNA polymerase mitochondrial-like central palm" evidence="12">
    <location>
        <begin position="241"/>
        <end position="360"/>
    </location>
</feature>
<keyword evidence="6" id="KW-0963">Cytoplasm</keyword>
<name>A0A084QFL0_STAC4</name>
<feature type="domain" description="PAP-associated" evidence="11">
    <location>
        <begin position="891"/>
        <end position="942"/>
    </location>
</feature>
<feature type="compositionally biased region" description="Polar residues" evidence="10">
    <location>
        <begin position="104"/>
        <end position="115"/>
    </location>
</feature>
<evidence type="ECO:0000256" key="9">
    <source>
        <dbReference type="ARBA" id="ARBA00022842"/>
    </source>
</evidence>
<evidence type="ECO:0000259" key="12">
    <source>
        <dbReference type="Pfam" id="PF22600"/>
    </source>
</evidence>
<sequence length="1072" mass="119967">MAFNQDVPQGSVNAQSPGPLENRLRNLILSNADTSEAFPAHRHAPLQSYSSHSAQSLSSAPLPVAMGTRFPDPNLGRVAGAPSDVDGEEIAKKQAIKSGRKRPNQAQRRQMSSQLVIPVDTRPQQNANRARAGNEAGANWMRGPAQNYRQFRNDMHHPTALDSRNEGQQSPRGPSFFPHQHGGAYVQGPPNEPSQHYPASPARRGFGPVGGPNGGYRRQHVPQFSFEEVSRQSNLLEELCYHVVVNSEIARSEIAEKEAFRRRIEAICQSVIAQYENSMNNTSDFPAESVELKCFGSLSSGFATKAADMDLGLLSPLSRISPDTPASPIPRLIEKAFLDAGLGARLLSRTRVPIIKLCESPPERLRKNLLAEREKWESGNDGESTAQQEEDEVRDDVADDLIDEETSDIVQHGSQILSNTEFEVPTGRHGEVQRFYLRQEGKKLATYYGQAQRLLRKAGGRDVSDSNHSTMTEQEWVILNRICQAFVQGLSDADLRARLAQYPSLAFDPTCDMHIKHSLAATYSLVEGEELLQTWRSCSLREEMMSSFPQEEKVIKIWDEVLGKKNFGAEVVTYIKEVQTALDRIKKIPSIQVLSLEQGQHETAAQYHFRAKGLANQLRMARKDADEAVMKELYQRYVLGIANKAIRNAVEAAKDEFTNPWDFEALGRRHKSLHLAQELEHALEKGLYDATHTEDIREYVKLLRSPLRKPEAAGHGASPALLVPQASLGLVARIRELPDPHMLASSQMRERQRELEFSKDVGVQCDINFSAQLALHNTLLLRCYSHTDPRVKPMVLFVKHWAKVRGINSGYRGTLSSYGYVLMVLHYLVNVAQPFVCPNLQQLGQSSQSVVSQSQAEDIGYCKGYNVQFWRNEAEIVQLARNNLLNHNKESLGHLLRGFFEYYAQSGVMSNGCGRGFDWGRDVLSLRTPGGRLSKQEKGWTGARTVREVQETQFVQETKPAQPSSHPSTSPPVETHAAGQSKAPKAPDVKEVRHRYLFAIEDPFETDHNVARTVMHSGIVSIRDEFRRAWNILQAAGRGLEHDELLKDVNDSTRPSSQFMRLLDEIHGFSSA</sequence>
<dbReference type="HOGENOM" id="CLU_008947_0_0_1"/>
<comment type="subcellular location">
    <subcellularLocation>
        <location evidence="3">Cytoplasm</location>
    </subcellularLocation>
</comment>
<organism evidence="13 14">
    <name type="scientific">Stachybotrys chlorohalonatus (strain IBT 40285)</name>
    <dbReference type="NCBI Taxonomy" id="1283841"/>
    <lineage>
        <taxon>Eukaryota</taxon>
        <taxon>Fungi</taxon>
        <taxon>Dikarya</taxon>
        <taxon>Ascomycota</taxon>
        <taxon>Pezizomycotina</taxon>
        <taxon>Sordariomycetes</taxon>
        <taxon>Hypocreomycetidae</taxon>
        <taxon>Hypocreales</taxon>
        <taxon>Stachybotryaceae</taxon>
        <taxon>Stachybotrys</taxon>
    </lineage>
</organism>
<feature type="region of interest" description="Disordered" evidence="10">
    <location>
        <begin position="954"/>
        <end position="987"/>
    </location>
</feature>
<feature type="compositionally biased region" description="Low complexity" evidence="10">
    <location>
        <begin position="126"/>
        <end position="139"/>
    </location>
</feature>
<dbReference type="InParanoid" id="A0A084QFL0"/>
<dbReference type="InterPro" id="IPR002058">
    <property type="entry name" value="PAP_assoc"/>
</dbReference>
<comment type="cofactor">
    <cofactor evidence="2">
        <name>Mg(2+)</name>
        <dbReference type="ChEBI" id="CHEBI:18420"/>
    </cofactor>
</comment>
<evidence type="ECO:0000313" key="14">
    <source>
        <dbReference type="Proteomes" id="UP000028524"/>
    </source>
</evidence>
<dbReference type="Pfam" id="PF03828">
    <property type="entry name" value="PAP_assoc"/>
    <property type="match status" value="1"/>
</dbReference>
<dbReference type="Gene3D" id="1.10.1410.10">
    <property type="match status" value="1"/>
</dbReference>
<protein>
    <recommendedName>
        <fullName evidence="5">polynucleotide adenylyltransferase</fullName>
        <ecNumber evidence="5">2.7.7.19</ecNumber>
    </recommendedName>
</protein>
<evidence type="ECO:0000256" key="8">
    <source>
        <dbReference type="ARBA" id="ARBA00022723"/>
    </source>
</evidence>
<dbReference type="InterPro" id="IPR043519">
    <property type="entry name" value="NT_sf"/>
</dbReference>
<dbReference type="InterPro" id="IPR054708">
    <property type="entry name" value="MTPAP-like_central"/>
</dbReference>
<keyword evidence="7" id="KW-0808">Transferase</keyword>
<keyword evidence="9" id="KW-0460">Magnesium</keyword>
<comment type="similarity">
    <text evidence="4">Belongs to the DNA polymerase type-B-like family.</text>
</comment>
<dbReference type="GO" id="GO:0010605">
    <property type="term" value="P:negative regulation of macromolecule metabolic process"/>
    <property type="evidence" value="ECO:0007669"/>
    <property type="project" value="UniProtKB-ARBA"/>
</dbReference>
<dbReference type="GO" id="GO:1990817">
    <property type="term" value="F:poly(A) RNA polymerase activity"/>
    <property type="evidence" value="ECO:0007669"/>
    <property type="project" value="UniProtKB-EC"/>
</dbReference>
<dbReference type="EC" id="2.7.7.19" evidence="5"/>
<dbReference type="PANTHER" id="PTHR12271">
    <property type="entry name" value="POLY A POLYMERASE CID PAP -RELATED"/>
    <property type="match status" value="1"/>
</dbReference>
<evidence type="ECO:0000256" key="2">
    <source>
        <dbReference type="ARBA" id="ARBA00001946"/>
    </source>
</evidence>
<keyword evidence="8" id="KW-0479">Metal-binding</keyword>
<dbReference type="AlphaFoldDB" id="A0A084QFL0"/>
<dbReference type="GO" id="GO:0046872">
    <property type="term" value="F:metal ion binding"/>
    <property type="evidence" value="ECO:0007669"/>
    <property type="project" value="UniProtKB-KW"/>
</dbReference>
<keyword evidence="14" id="KW-1185">Reference proteome</keyword>
<dbReference type="GO" id="GO:0050265">
    <property type="term" value="F:RNA uridylyltransferase activity"/>
    <property type="evidence" value="ECO:0007669"/>
    <property type="project" value="TreeGrafter"/>
</dbReference>
<feature type="region of interest" description="Disordered" evidence="10">
    <location>
        <begin position="372"/>
        <end position="394"/>
    </location>
</feature>
<dbReference type="EMBL" id="KL660780">
    <property type="protein sequence ID" value="KFA62745.1"/>
    <property type="molecule type" value="Genomic_DNA"/>
</dbReference>
<evidence type="ECO:0000256" key="3">
    <source>
        <dbReference type="ARBA" id="ARBA00004496"/>
    </source>
</evidence>